<gene>
    <name evidence="6" type="ORF">CRE_25581</name>
</gene>
<feature type="repeat" description="TPR" evidence="3">
    <location>
        <begin position="536"/>
        <end position="569"/>
    </location>
</feature>
<evidence type="ECO:0000256" key="2">
    <source>
        <dbReference type="ARBA" id="ARBA00022803"/>
    </source>
</evidence>
<dbReference type="HOGENOM" id="CLU_006386_0_0_1"/>
<dbReference type="GO" id="GO:0006368">
    <property type="term" value="P:transcription elongation by RNA polymerase II"/>
    <property type="evidence" value="ECO:0007669"/>
    <property type="project" value="TreeGrafter"/>
</dbReference>
<feature type="repeat" description="TPR" evidence="3">
    <location>
        <begin position="652"/>
        <end position="685"/>
    </location>
</feature>
<feature type="repeat" description="TPR" evidence="3">
    <location>
        <begin position="393"/>
        <end position="426"/>
    </location>
</feature>
<dbReference type="OMA" id="CFLAGEF"/>
<dbReference type="InParanoid" id="E3LSF0"/>
<dbReference type="OrthoDB" id="343875at2759"/>
<dbReference type="PANTHER" id="PTHR14027:SF2">
    <property type="entry name" value="RNA POLYMERASE-ASSOCIATED PROTEIN CTR9 HOMOLOG"/>
    <property type="match status" value="1"/>
</dbReference>
<dbReference type="eggNOG" id="KOG2002">
    <property type="taxonomic scope" value="Eukaryota"/>
</dbReference>
<feature type="compositionally biased region" description="Basic and acidic residues" evidence="5">
    <location>
        <begin position="1194"/>
        <end position="1205"/>
    </location>
</feature>
<dbReference type="SUPFAM" id="SSF81901">
    <property type="entry name" value="HCP-like"/>
    <property type="match status" value="1"/>
</dbReference>
<feature type="compositionally biased region" description="Basic residues" evidence="5">
    <location>
        <begin position="1156"/>
        <end position="1173"/>
    </location>
</feature>
<dbReference type="FunFam" id="1.25.40.10:FF:001926">
    <property type="entry name" value="RNA polymerase-associated protein CTR9"/>
    <property type="match status" value="1"/>
</dbReference>
<dbReference type="GO" id="GO:0000993">
    <property type="term" value="F:RNA polymerase II complex binding"/>
    <property type="evidence" value="ECO:0007669"/>
    <property type="project" value="TreeGrafter"/>
</dbReference>
<feature type="compositionally biased region" description="Low complexity" evidence="5">
    <location>
        <begin position="1282"/>
        <end position="1295"/>
    </location>
</feature>
<evidence type="ECO:0000313" key="7">
    <source>
        <dbReference type="Proteomes" id="UP000008281"/>
    </source>
</evidence>
<dbReference type="Gene3D" id="1.25.40.10">
    <property type="entry name" value="Tetratricopeptide repeat domain"/>
    <property type="match status" value="3"/>
</dbReference>
<evidence type="ECO:0000313" key="6">
    <source>
        <dbReference type="EMBL" id="EFP09157.1"/>
    </source>
</evidence>
<feature type="compositionally biased region" description="Basic and acidic residues" evidence="5">
    <location>
        <begin position="1241"/>
        <end position="1266"/>
    </location>
</feature>
<keyword evidence="1" id="KW-0677">Repeat</keyword>
<keyword evidence="2 3" id="KW-0802">TPR repeat</keyword>
<dbReference type="Pfam" id="PF13181">
    <property type="entry name" value="TPR_8"/>
    <property type="match status" value="2"/>
</dbReference>
<proteinExistence type="predicted"/>
<sequence length="1331" mass="152944">MEEELDELNQDARTIAIPLKDSHEDGTHLKRLRRFSIEVWNLTQNWATASEKSVQYVESIMNLRLKMLYSRDESMDETAKLTQDQKNRGLNDIVVVNSKLNQSMNDFERIVTKFEVAQGRMSAWKQLTDKSSNKEEKYVVEILDTNLPIIISMLKKELSVKQAALFDLAQRENRDVFTLVLLAFKHEPFVDTALLSKLFALVAAEEVIEINCSELPDGAEVLSILEAEEAKLSYWIEVALEYFRQNLVQPFMDILEAAGTRAGLEYQGVKQDQMRALDILAAYWMTEGYKEKAKDKKQDLFSKATVLFNTADKIAMYEWSHLTVRAWFYLFERDKSTNKYELADQQFNYVVKTYPQNVLPLIGKAVISFNKKDYKTAVYYFRKAIRQRHHSIADLRVGIGYCYAKMGLMDKARVAFERALDIEENNVSAMCGLGIILLNTADSDDLVKAVKLFGKSYNLQADHPVALVHLANHFFFKGQIDRAFHLASHAAQHNECDSIRAEAYFQAGRCRHAQGNYDGAYKFYYQARQANNGEHTLAHYGLGQMFIHRNEIEDAIKCFETVHQRLPQNMETMKILGSLYAHVQLNDPVKTNQARQKGRDVLTKYLSIESNDYEVCIDLAQLLESTDPKKSLELYEKSIQLLEEFEGIQPQPEMLNNVGALYMSMKQYEKAEHHFKRARDRLEEQLTSEEGAQLLTRRSAPEKSHLLTIRYNLARCLEHLCRTAEAEQMYKDIVHECPGYIDGYLRLGCITRDRHQVYESSLWMKQGVQFDQSSPIVWTLIGNLHFAKNEWMPSQKKFEFILSKIFNNKTPDPYSLVALGNVWFEQLLNPSRKKEDEKKYIDRALQMYQKALKLEPKNMHAANGIGCVLAYKKNWNDARDVFSQVRESTSEFYDVWLNIAHVCMEREQWMTAVQMYSSAMKKFRKENDPVLLHYLAKAYYRANMLVEAKEALEKAMFDQLDNTQLKFNYAIVLKKTAKDILRGHKITSAQVESAIYNLTFAEKIFQYISKNDDRQASHSGMRISRTVCSDEAKNCNDLLAQAQHKLASAQSQDEEERRLMEKQENEKLALKNKLLEEARAREEAEKKKKEDINNLRLSFIEMTKDVLKLPEIVEEKRRGGGGRKRRNDDGDEFVNDSSDAGNYDGEEVGEDGERRERRKKDKAAKKASRKRRERRDSDGSDSNRRDEKKRKRKEDRERKTQEKLSAKQSQKIKSREIVSSDDSSDDDKPKAAADSSDEEDTRPPENEFDSKSESEADADSDHEVAAKKKKKKAVVDSDEGSGSDSDGGDRPIIGGSDDDEEKPAAGGSGGNSSDSDVSDAPKKRVVDSDSD</sequence>
<keyword evidence="7" id="KW-1185">Reference proteome</keyword>
<accession>E3LSF0</accession>
<protein>
    <submittedName>
        <fullName evidence="6">Uncharacterized protein</fullName>
    </submittedName>
</protein>
<feature type="repeat" description="TPR" evidence="3">
    <location>
        <begin position="501"/>
        <end position="534"/>
    </location>
</feature>
<feature type="coiled-coil region" evidence="4">
    <location>
        <begin position="1032"/>
        <end position="1095"/>
    </location>
</feature>
<dbReference type="GO" id="GO:0006355">
    <property type="term" value="P:regulation of DNA-templated transcription"/>
    <property type="evidence" value="ECO:0007669"/>
    <property type="project" value="InterPro"/>
</dbReference>
<dbReference type="STRING" id="31234.E3LSF0"/>
<reference evidence="6" key="1">
    <citation type="submission" date="2007-07" db="EMBL/GenBank/DDBJ databases">
        <title>PCAP assembly of the Caenorhabditis remanei genome.</title>
        <authorList>
            <consortium name="The Caenorhabditis remanei Sequencing Consortium"/>
            <person name="Wilson R.K."/>
        </authorList>
    </citation>
    <scope>NUCLEOTIDE SEQUENCE [LARGE SCALE GENOMIC DNA]</scope>
    <source>
        <strain evidence="6">PB4641</strain>
    </source>
</reference>
<organism evidence="7">
    <name type="scientific">Caenorhabditis remanei</name>
    <name type="common">Caenorhabditis vulgaris</name>
    <dbReference type="NCBI Taxonomy" id="31234"/>
    <lineage>
        <taxon>Eukaryota</taxon>
        <taxon>Metazoa</taxon>
        <taxon>Ecdysozoa</taxon>
        <taxon>Nematoda</taxon>
        <taxon>Chromadorea</taxon>
        <taxon>Rhabditida</taxon>
        <taxon>Rhabditina</taxon>
        <taxon>Rhabditomorpha</taxon>
        <taxon>Rhabditoidea</taxon>
        <taxon>Rhabditidae</taxon>
        <taxon>Peloderinae</taxon>
        <taxon>Caenorhabditis</taxon>
    </lineage>
</organism>
<evidence type="ECO:0000256" key="5">
    <source>
        <dbReference type="SAM" id="MobiDB-lite"/>
    </source>
</evidence>
<evidence type="ECO:0000256" key="4">
    <source>
        <dbReference type="SAM" id="Coils"/>
    </source>
</evidence>
<dbReference type="PANTHER" id="PTHR14027">
    <property type="entry name" value="RNA POLYMERASE-ASSOCIATED PROTEIN CTR9"/>
    <property type="match status" value="1"/>
</dbReference>
<dbReference type="InterPro" id="IPR019734">
    <property type="entry name" value="TPR_rpt"/>
</dbReference>
<feature type="compositionally biased region" description="Basic and acidic residues" evidence="5">
    <location>
        <begin position="1174"/>
        <end position="1186"/>
    </location>
</feature>
<dbReference type="InterPro" id="IPR011990">
    <property type="entry name" value="TPR-like_helical_dom_sf"/>
</dbReference>
<dbReference type="Proteomes" id="UP000008281">
    <property type="component" value="Unassembled WGS sequence"/>
</dbReference>
<dbReference type="EMBL" id="DS268414">
    <property type="protein sequence ID" value="EFP09157.1"/>
    <property type="molecule type" value="Genomic_DNA"/>
</dbReference>
<dbReference type="PROSITE" id="PS50005">
    <property type="entry name" value="TPR"/>
    <property type="match status" value="4"/>
</dbReference>
<dbReference type="FunCoup" id="E3LSF0">
    <property type="interactions" value="3130"/>
</dbReference>
<feature type="compositionally biased region" description="Basic and acidic residues" evidence="5">
    <location>
        <begin position="1319"/>
        <end position="1331"/>
    </location>
</feature>
<keyword evidence="4" id="KW-0175">Coiled coil</keyword>
<dbReference type="SMART" id="SM00028">
    <property type="entry name" value="TPR"/>
    <property type="match status" value="11"/>
</dbReference>
<feature type="region of interest" description="Disordered" evidence="5">
    <location>
        <begin position="1116"/>
        <end position="1331"/>
    </location>
</feature>
<name>E3LSF0_CAERE</name>
<dbReference type="GO" id="GO:0016593">
    <property type="term" value="C:Cdc73/Paf1 complex"/>
    <property type="evidence" value="ECO:0007669"/>
    <property type="project" value="TreeGrafter"/>
</dbReference>
<evidence type="ECO:0000256" key="3">
    <source>
        <dbReference type="PROSITE-ProRule" id="PRU00339"/>
    </source>
</evidence>
<dbReference type="FunFam" id="1.25.40.10:FF:002967">
    <property type="entry name" value="RNA polymerase-associated protein CTR9"/>
    <property type="match status" value="1"/>
</dbReference>
<dbReference type="InterPro" id="IPR031101">
    <property type="entry name" value="Ctr9"/>
</dbReference>
<evidence type="ECO:0000256" key="1">
    <source>
        <dbReference type="ARBA" id="ARBA00022737"/>
    </source>
</evidence>
<dbReference type="SUPFAM" id="SSF48452">
    <property type="entry name" value="TPR-like"/>
    <property type="match status" value="3"/>
</dbReference>